<protein>
    <submittedName>
        <fullName evidence="1">Uncharacterized protein</fullName>
    </submittedName>
</protein>
<dbReference type="Proteomes" id="UP000827872">
    <property type="component" value="Linkage Group LG08"/>
</dbReference>
<dbReference type="EMBL" id="CM037621">
    <property type="protein sequence ID" value="KAH8001921.1"/>
    <property type="molecule type" value="Genomic_DNA"/>
</dbReference>
<gene>
    <name evidence="1" type="ORF">K3G42_018520</name>
</gene>
<evidence type="ECO:0000313" key="1">
    <source>
        <dbReference type="EMBL" id="KAH8001921.1"/>
    </source>
</evidence>
<proteinExistence type="predicted"/>
<name>A0ACB8F9L5_9SAUR</name>
<accession>A0ACB8F9L5</accession>
<reference evidence="1" key="1">
    <citation type="submission" date="2021-08" db="EMBL/GenBank/DDBJ databases">
        <title>The first chromosome-level gecko genome reveals the dynamic sex chromosomes of Neotropical dwarf geckos (Sphaerodactylidae: Sphaerodactylus).</title>
        <authorList>
            <person name="Pinto B.J."/>
            <person name="Keating S.E."/>
            <person name="Gamble T."/>
        </authorList>
    </citation>
    <scope>NUCLEOTIDE SEQUENCE</scope>
    <source>
        <strain evidence="1">TG3544</strain>
    </source>
</reference>
<organism evidence="1 2">
    <name type="scientific">Sphaerodactylus townsendi</name>
    <dbReference type="NCBI Taxonomy" id="933632"/>
    <lineage>
        <taxon>Eukaryota</taxon>
        <taxon>Metazoa</taxon>
        <taxon>Chordata</taxon>
        <taxon>Craniata</taxon>
        <taxon>Vertebrata</taxon>
        <taxon>Euteleostomi</taxon>
        <taxon>Lepidosauria</taxon>
        <taxon>Squamata</taxon>
        <taxon>Bifurcata</taxon>
        <taxon>Gekkota</taxon>
        <taxon>Sphaerodactylidae</taxon>
        <taxon>Sphaerodactylus</taxon>
    </lineage>
</organism>
<comment type="caution">
    <text evidence="1">The sequence shown here is derived from an EMBL/GenBank/DDBJ whole genome shotgun (WGS) entry which is preliminary data.</text>
</comment>
<keyword evidence="2" id="KW-1185">Reference proteome</keyword>
<evidence type="ECO:0000313" key="2">
    <source>
        <dbReference type="Proteomes" id="UP000827872"/>
    </source>
</evidence>
<sequence length="96" mass="10654">MLIVLVGDLILTSAVDGVVIHKGQLEMVKAATELNLPLIFLPVHKSHIDYLLLTFILFCHNIKAPYIAAGNNLNIPIFRIDTLSKGKMLIMQNTMV</sequence>